<keyword evidence="4" id="KW-0119">Carbohydrate metabolism</keyword>
<protein>
    <submittedName>
        <fullName evidence="9">N-acetylglucosamine-6-phosphate deacetylase</fullName>
        <ecNumber evidence="9">3.5.1.25</ecNumber>
    </submittedName>
</protein>
<dbReference type="AlphaFoldDB" id="A0A5B9VY61"/>
<dbReference type="EMBL" id="CP042997">
    <property type="protein sequence ID" value="QEH33316.1"/>
    <property type="molecule type" value="Genomic_DNA"/>
</dbReference>
<dbReference type="GO" id="GO:0006046">
    <property type="term" value="P:N-acetylglucosamine catabolic process"/>
    <property type="evidence" value="ECO:0007669"/>
    <property type="project" value="TreeGrafter"/>
</dbReference>
<dbReference type="PANTHER" id="PTHR11113:SF14">
    <property type="entry name" value="N-ACETYLGLUCOSAMINE-6-PHOSPHATE DEACETYLASE"/>
    <property type="match status" value="1"/>
</dbReference>
<feature type="binding site" evidence="6">
    <location>
        <position position="228"/>
    </location>
    <ligand>
        <name>substrate</name>
    </ligand>
</feature>
<dbReference type="InterPro" id="IPR003764">
    <property type="entry name" value="GlcNAc_6-P_deAcase"/>
</dbReference>
<feature type="active site" description="Proton donor/acceptor" evidence="5">
    <location>
        <position position="275"/>
    </location>
</feature>
<evidence type="ECO:0000256" key="4">
    <source>
        <dbReference type="PIRNR" id="PIRNR038994"/>
    </source>
</evidence>
<comment type="cofactor">
    <cofactor evidence="7">
        <name>a divalent metal cation</name>
        <dbReference type="ChEBI" id="CHEBI:60240"/>
    </cofactor>
    <text evidence="7">Binds 1 divalent metal cation per subunit.</text>
</comment>
<proteinExistence type="inferred from homology"/>
<dbReference type="KEGG" id="agv:OJF2_18170"/>
<evidence type="ECO:0000256" key="3">
    <source>
        <dbReference type="ARBA" id="ARBA00022801"/>
    </source>
</evidence>
<feature type="binding site" evidence="7">
    <location>
        <position position="217"/>
    </location>
    <ligand>
        <name>Zn(2+)</name>
        <dbReference type="ChEBI" id="CHEBI:29105"/>
    </ligand>
</feature>
<feature type="binding site" evidence="7">
    <location>
        <position position="196"/>
    </location>
    <ligand>
        <name>Zn(2+)</name>
        <dbReference type="ChEBI" id="CHEBI:29105"/>
    </ligand>
</feature>
<keyword evidence="10" id="KW-1185">Reference proteome</keyword>
<dbReference type="RefSeq" id="WP_246196457.1">
    <property type="nucleotide sequence ID" value="NZ_CP042997.1"/>
</dbReference>
<dbReference type="SUPFAM" id="SSF51556">
    <property type="entry name" value="Metallo-dependent hydrolases"/>
    <property type="match status" value="1"/>
</dbReference>
<name>A0A5B9VY61_9BACT</name>
<comment type="similarity">
    <text evidence="1 4">Belongs to the metallo-dependent hydrolases superfamily. NagA family.</text>
</comment>
<evidence type="ECO:0000313" key="9">
    <source>
        <dbReference type="EMBL" id="QEH33316.1"/>
    </source>
</evidence>
<dbReference type="Gene3D" id="3.20.20.140">
    <property type="entry name" value="Metal-dependent hydrolases"/>
    <property type="match status" value="1"/>
</dbReference>
<evidence type="ECO:0000256" key="2">
    <source>
        <dbReference type="ARBA" id="ARBA00022723"/>
    </source>
</evidence>
<dbReference type="GO" id="GO:0008448">
    <property type="term" value="F:N-acetylglucosamine-6-phosphate deacetylase activity"/>
    <property type="evidence" value="ECO:0007669"/>
    <property type="project" value="UniProtKB-EC"/>
</dbReference>
<dbReference type="Pfam" id="PF01979">
    <property type="entry name" value="Amidohydro_1"/>
    <property type="match status" value="1"/>
</dbReference>
<evidence type="ECO:0000313" key="10">
    <source>
        <dbReference type="Proteomes" id="UP000324233"/>
    </source>
</evidence>
<accession>A0A5B9VY61</accession>
<feature type="binding site" evidence="6">
    <location>
        <position position="141"/>
    </location>
    <ligand>
        <name>substrate</name>
    </ligand>
</feature>
<dbReference type="InterPro" id="IPR032466">
    <property type="entry name" value="Metal_Hydrolase"/>
</dbReference>
<dbReference type="Proteomes" id="UP000324233">
    <property type="component" value="Chromosome"/>
</dbReference>
<gene>
    <name evidence="9" type="primary">nagA_1</name>
    <name evidence="9" type="ORF">OJF2_18170</name>
</gene>
<feature type="binding site" evidence="6">
    <location>
        <begin position="220"/>
        <end position="221"/>
    </location>
    <ligand>
        <name>substrate</name>
    </ligand>
</feature>
<dbReference type="GO" id="GO:0046872">
    <property type="term" value="F:metal ion binding"/>
    <property type="evidence" value="ECO:0007669"/>
    <property type="project" value="UniProtKB-KW"/>
</dbReference>
<sequence>MGRGRETIVGRDYRSSRWIELSIDGAAIADVRQAGGPEMPSPRDTWVAPAFWDIQVNGRLGHSFSSPQLTEEQVRDVVTAQASMGTARVCPTLITATREETLHGLKTIDAACRRWADVDRMVLGIHLEGPYLSEREGYRGAHPAPAMRDPDPTDFEELHEASGHRIVLVTLAPERRGAIEFIAWARSRGVAIALGHTAADEATLDAAVAAGASLSTHLGNGIAANLPRHPNPIWHQAADDRLLASLIADGHHLDADTLRVLARAKGPSRTILVSDASPLAGLPPCTYGGWAVDPAGKVVVAGTPYLAGSNRSLMVGLENYVAAMPCGVADAIGCVTANPARLLERPAPELEAGSPANLILFEQPEPGRLLPLRICVDGRWSEPSVDGSPRPRQPFGV</sequence>
<evidence type="ECO:0000256" key="5">
    <source>
        <dbReference type="PIRSR" id="PIRSR038994-1"/>
    </source>
</evidence>
<keyword evidence="3 4" id="KW-0378">Hydrolase</keyword>
<dbReference type="PIRSF" id="PIRSF038994">
    <property type="entry name" value="NagA"/>
    <property type="match status" value="1"/>
</dbReference>
<evidence type="ECO:0000256" key="7">
    <source>
        <dbReference type="PIRSR" id="PIRSR038994-3"/>
    </source>
</evidence>
<dbReference type="InterPro" id="IPR006680">
    <property type="entry name" value="Amidohydro-rel"/>
</dbReference>
<dbReference type="EC" id="3.5.1.25" evidence="9"/>
<feature type="binding site" evidence="6">
    <location>
        <begin position="306"/>
        <end position="308"/>
    </location>
    <ligand>
        <name>substrate</name>
    </ligand>
</feature>
<feature type="binding site" evidence="7">
    <location>
        <position position="128"/>
    </location>
    <ligand>
        <name>Zn(2+)</name>
        <dbReference type="ChEBI" id="CHEBI:29105"/>
    </ligand>
</feature>
<organism evidence="9 10">
    <name type="scientific">Aquisphaera giovannonii</name>
    <dbReference type="NCBI Taxonomy" id="406548"/>
    <lineage>
        <taxon>Bacteria</taxon>
        <taxon>Pseudomonadati</taxon>
        <taxon>Planctomycetota</taxon>
        <taxon>Planctomycetia</taxon>
        <taxon>Isosphaerales</taxon>
        <taxon>Isosphaeraceae</taxon>
        <taxon>Aquisphaera</taxon>
    </lineage>
</organism>
<feature type="binding site" evidence="6">
    <location>
        <position position="252"/>
    </location>
    <ligand>
        <name>substrate</name>
    </ligand>
</feature>
<evidence type="ECO:0000256" key="1">
    <source>
        <dbReference type="ARBA" id="ARBA00010716"/>
    </source>
</evidence>
<evidence type="ECO:0000256" key="6">
    <source>
        <dbReference type="PIRSR" id="PIRSR038994-2"/>
    </source>
</evidence>
<dbReference type="PANTHER" id="PTHR11113">
    <property type="entry name" value="N-ACETYLGLUCOSAMINE-6-PHOSPHATE DEACETYLASE"/>
    <property type="match status" value="1"/>
</dbReference>
<keyword evidence="2 7" id="KW-0479">Metal-binding</keyword>
<evidence type="ECO:0000259" key="8">
    <source>
        <dbReference type="Pfam" id="PF01979"/>
    </source>
</evidence>
<reference evidence="9 10" key="1">
    <citation type="submission" date="2019-08" db="EMBL/GenBank/DDBJ databases">
        <title>Deep-cultivation of Planctomycetes and their phenomic and genomic characterization uncovers novel biology.</title>
        <authorList>
            <person name="Wiegand S."/>
            <person name="Jogler M."/>
            <person name="Boedeker C."/>
            <person name="Pinto D."/>
            <person name="Vollmers J."/>
            <person name="Rivas-Marin E."/>
            <person name="Kohn T."/>
            <person name="Peeters S.H."/>
            <person name="Heuer A."/>
            <person name="Rast P."/>
            <person name="Oberbeckmann S."/>
            <person name="Bunk B."/>
            <person name="Jeske O."/>
            <person name="Meyerdierks A."/>
            <person name="Storesund J.E."/>
            <person name="Kallscheuer N."/>
            <person name="Luecker S."/>
            <person name="Lage O.M."/>
            <person name="Pohl T."/>
            <person name="Merkel B.J."/>
            <person name="Hornburger P."/>
            <person name="Mueller R.-W."/>
            <person name="Bruemmer F."/>
            <person name="Labrenz M."/>
            <person name="Spormann A.M."/>
            <person name="Op den Camp H."/>
            <person name="Overmann J."/>
            <person name="Amann R."/>
            <person name="Jetten M.S.M."/>
            <person name="Mascher T."/>
            <person name="Medema M.H."/>
            <person name="Devos D.P."/>
            <person name="Kaster A.-K."/>
            <person name="Ovreas L."/>
            <person name="Rohde M."/>
            <person name="Galperin M.Y."/>
            <person name="Jogler C."/>
        </authorList>
    </citation>
    <scope>NUCLEOTIDE SEQUENCE [LARGE SCALE GENOMIC DNA]</scope>
    <source>
        <strain evidence="9 10">OJF2</strain>
    </source>
</reference>
<feature type="domain" description="Amidohydrolase-related" evidence="8">
    <location>
        <begin position="47"/>
        <end position="363"/>
    </location>
</feature>